<evidence type="ECO:0000313" key="2">
    <source>
        <dbReference type="Proteomes" id="UP000000361"/>
    </source>
</evidence>
<protein>
    <recommendedName>
        <fullName evidence="3">DUF551 domain-containing protein</fullName>
    </recommendedName>
</protein>
<proteinExistence type="predicted"/>
<reference evidence="2" key="1">
    <citation type="submission" date="2006-12" db="EMBL/GenBank/DDBJ databases">
        <title>Complete sequence of chromosome 2 of Paracoccus denitrificans PD1222.</title>
        <authorList>
            <person name="Copeland A."/>
            <person name="Lucas S."/>
            <person name="Lapidus A."/>
            <person name="Barry K."/>
            <person name="Detter J.C."/>
            <person name="Glavina del Rio T."/>
            <person name="Hammon N."/>
            <person name="Israni S."/>
            <person name="Dalin E."/>
            <person name="Tice H."/>
            <person name="Pitluck S."/>
            <person name="Munk A.C."/>
            <person name="Brettin T."/>
            <person name="Bruce D."/>
            <person name="Han C."/>
            <person name="Tapia R."/>
            <person name="Gilna P."/>
            <person name="Schmutz J."/>
            <person name="Larimer F."/>
            <person name="Land M."/>
            <person name="Hauser L."/>
            <person name="Kyrpides N."/>
            <person name="Lykidis A."/>
            <person name="Spiro S."/>
            <person name="Richardson D.J."/>
            <person name="Moir J.W.B."/>
            <person name="Ferguson S.J."/>
            <person name="van Spanning R.J.M."/>
            <person name="Richardson P."/>
        </authorList>
    </citation>
    <scope>NUCLEOTIDE SEQUENCE [LARGE SCALE GENOMIC DNA]</scope>
    <source>
        <strain evidence="2">Pd 1222</strain>
    </source>
</reference>
<keyword evidence="2" id="KW-1185">Reference proteome</keyword>
<dbReference type="RefSeq" id="WP_011749844.1">
    <property type="nucleotide sequence ID" value="NC_008687.1"/>
</dbReference>
<dbReference type="OrthoDB" id="7226461at2"/>
<dbReference type="HOGENOM" id="CLU_2424253_0_0_5"/>
<organism evidence="1 2">
    <name type="scientific">Paracoccus denitrificans (strain Pd 1222)</name>
    <dbReference type="NCBI Taxonomy" id="318586"/>
    <lineage>
        <taxon>Bacteria</taxon>
        <taxon>Pseudomonadati</taxon>
        <taxon>Pseudomonadota</taxon>
        <taxon>Alphaproteobacteria</taxon>
        <taxon>Rhodobacterales</taxon>
        <taxon>Paracoccaceae</taxon>
        <taxon>Paracoccus</taxon>
    </lineage>
</organism>
<dbReference type="AlphaFoldDB" id="A1B831"/>
<dbReference type="Proteomes" id="UP000000361">
    <property type="component" value="Chromosome 2"/>
</dbReference>
<evidence type="ECO:0000313" key="1">
    <source>
        <dbReference type="EMBL" id="ABL71675.1"/>
    </source>
</evidence>
<dbReference type="GeneID" id="93453259"/>
<name>A1B831_PARDP</name>
<evidence type="ECO:0008006" key="3">
    <source>
        <dbReference type="Google" id="ProtNLM"/>
    </source>
</evidence>
<dbReference type="EMBL" id="CP000490">
    <property type="protein sequence ID" value="ABL71675.1"/>
    <property type="molecule type" value="Genomic_DNA"/>
</dbReference>
<accession>A1B831</accession>
<gene>
    <name evidence="1" type="ordered locus">Pden_3608</name>
</gene>
<dbReference type="KEGG" id="pde:Pden_3608"/>
<sequence>MSDWQPIETAPKDGTPILARIRPDLAEHRPHYGWSEPGRFAGLYVVIRHQGLAPDGFDPGWSLNGPFGHGLGCDDVFSGWSPLPQPPEDAR</sequence>
<dbReference type="EnsemblBacteria" id="ABL71675">
    <property type="protein sequence ID" value="ABL71675"/>
    <property type="gene ID" value="Pden_3608"/>
</dbReference>